<keyword evidence="3 9" id="KW-0489">Methyltransferase</keyword>
<keyword evidence="5 9" id="KW-0949">S-adenosyl-L-methionine</keyword>
<dbReference type="InterPro" id="IPR029063">
    <property type="entry name" value="SAM-dependent_MTases_sf"/>
</dbReference>
<comment type="caution">
    <text evidence="11">The sequence shown here is derived from an EMBL/GenBank/DDBJ whole genome shotgun (WGS) entry which is preliminary data.</text>
</comment>
<dbReference type="PROSITE" id="PS51680">
    <property type="entry name" value="SAM_MT_DRM"/>
    <property type="match status" value="1"/>
</dbReference>
<evidence type="ECO:0000313" key="11">
    <source>
        <dbReference type="EMBL" id="KAJ4827817.1"/>
    </source>
</evidence>
<evidence type="ECO:0000256" key="5">
    <source>
        <dbReference type="ARBA" id="ARBA00022691"/>
    </source>
</evidence>
<evidence type="ECO:0000256" key="6">
    <source>
        <dbReference type="ARBA" id="ARBA00022737"/>
    </source>
</evidence>
<feature type="active site" evidence="9">
    <location>
        <position position="373"/>
    </location>
</feature>
<gene>
    <name evidence="11" type="ORF">Tsubulata_026154</name>
</gene>
<dbReference type="Gene3D" id="3.40.50.150">
    <property type="entry name" value="Vaccinia Virus protein VP39"/>
    <property type="match status" value="2"/>
</dbReference>
<dbReference type="PANTHER" id="PTHR23068">
    <property type="entry name" value="DNA CYTOSINE-5- -METHYLTRANSFERASE 3-RELATED"/>
    <property type="match status" value="1"/>
</dbReference>
<evidence type="ECO:0000256" key="1">
    <source>
        <dbReference type="ARBA" id="ARBA00004123"/>
    </source>
</evidence>
<dbReference type="AlphaFoldDB" id="A0A9Q0FAJ5"/>
<dbReference type="Gene3D" id="3.90.120.10">
    <property type="entry name" value="DNA Methylase, subunit A, domain 2"/>
    <property type="match status" value="1"/>
</dbReference>
<dbReference type="PANTHER" id="PTHR23068:SF56">
    <property type="entry name" value="DNA (CYTOSINE-5)-METHYLTRANSFERASE DRM2-LIKE"/>
    <property type="match status" value="1"/>
</dbReference>
<keyword evidence="8" id="KW-0539">Nucleus</keyword>
<dbReference type="InterPro" id="IPR030380">
    <property type="entry name" value="SAM_MeTfrase_DRM"/>
</dbReference>
<evidence type="ECO:0000256" key="7">
    <source>
        <dbReference type="ARBA" id="ARBA00023125"/>
    </source>
</evidence>
<evidence type="ECO:0000313" key="12">
    <source>
        <dbReference type="Proteomes" id="UP001141552"/>
    </source>
</evidence>
<comment type="similarity">
    <text evidence="9">Belongs to the class I-like SAM-binding methyltransferase superfamily. C5-methyltransferase family.</text>
</comment>
<proteinExistence type="inferred from homology"/>
<dbReference type="GO" id="GO:0003886">
    <property type="term" value="F:DNA (cytosine-5-)-methyltransferase activity"/>
    <property type="evidence" value="ECO:0007669"/>
    <property type="project" value="UniProtKB-EC"/>
</dbReference>
<dbReference type="GO" id="GO:0003677">
    <property type="term" value="F:DNA binding"/>
    <property type="evidence" value="ECO:0007669"/>
    <property type="project" value="UniProtKB-KW"/>
</dbReference>
<protein>
    <recommendedName>
        <fullName evidence="2">DNA (cytosine-5-)-methyltransferase</fullName>
        <ecNumber evidence="2">2.1.1.37</ecNumber>
    </recommendedName>
</protein>
<keyword evidence="4 9" id="KW-0808">Transferase</keyword>
<dbReference type="Pfam" id="PF00145">
    <property type="entry name" value="DNA_methylase"/>
    <property type="match status" value="1"/>
</dbReference>
<organism evidence="11 12">
    <name type="scientific">Turnera subulata</name>
    <dbReference type="NCBI Taxonomy" id="218843"/>
    <lineage>
        <taxon>Eukaryota</taxon>
        <taxon>Viridiplantae</taxon>
        <taxon>Streptophyta</taxon>
        <taxon>Embryophyta</taxon>
        <taxon>Tracheophyta</taxon>
        <taxon>Spermatophyta</taxon>
        <taxon>Magnoliopsida</taxon>
        <taxon>eudicotyledons</taxon>
        <taxon>Gunneridae</taxon>
        <taxon>Pentapetalae</taxon>
        <taxon>rosids</taxon>
        <taxon>fabids</taxon>
        <taxon>Malpighiales</taxon>
        <taxon>Passifloraceae</taxon>
        <taxon>Turnera</taxon>
    </lineage>
</organism>
<evidence type="ECO:0000256" key="8">
    <source>
        <dbReference type="ARBA" id="ARBA00023242"/>
    </source>
</evidence>
<evidence type="ECO:0000256" key="9">
    <source>
        <dbReference type="PROSITE-ProRule" id="PRU01016"/>
    </source>
</evidence>
<dbReference type="EMBL" id="JAKUCV010006327">
    <property type="protein sequence ID" value="KAJ4827817.1"/>
    <property type="molecule type" value="Genomic_DNA"/>
</dbReference>
<keyword evidence="12" id="KW-1185">Reference proteome</keyword>
<keyword evidence="6" id="KW-0677">Repeat</keyword>
<dbReference type="GO" id="GO:0032259">
    <property type="term" value="P:methylation"/>
    <property type="evidence" value="ECO:0007669"/>
    <property type="project" value="UniProtKB-KW"/>
</dbReference>
<dbReference type="PROSITE" id="PS51679">
    <property type="entry name" value="SAM_MT_C5"/>
    <property type="match status" value="1"/>
</dbReference>
<feature type="domain" description="SAM-dependent MTase DRM-type" evidence="10">
    <location>
        <begin position="85"/>
        <end position="412"/>
    </location>
</feature>
<name>A0A9Q0FAJ5_9ROSI</name>
<evidence type="ECO:0000259" key="10">
    <source>
        <dbReference type="PROSITE" id="PS51680"/>
    </source>
</evidence>
<evidence type="ECO:0000256" key="3">
    <source>
        <dbReference type="ARBA" id="ARBA00022603"/>
    </source>
</evidence>
<dbReference type="GO" id="GO:0005634">
    <property type="term" value="C:nucleus"/>
    <property type="evidence" value="ECO:0007669"/>
    <property type="project" value="UniProtKB-SubCell"/>
</dbReference>
<accession>A0A9Q0FAJ5</accession>
<keyword evidence="7" id="KW-0238">DNA-binding</keyword>
<reference evidence="11" key="2">
    <citation type="journal article" date="2023" name="Plants (Basel)">
        <title>Annotation of the Turnera subulata (Passifloraceae) Draft Genome Reveals the S-Locus Evolved after the Divergence of Turneroideae from Passifloroideae in a Stepwise Manner.</title>
        <authorList>
            <person name="Henning P.M."/>
            <person name="Roalson E.H."/>
            <person name="Mir W."/>
            <person name="McCubbin A.G."/>
            <person name="Shore J.S."/>
        </authorList>
    </citation>
    <scope>NUCLEOTIDE SEQUENCE</scope>
    <source>
        <strain evidence="11">F60SS</strain>
    </source>
</reference>
<evidence type="ECO:0000256" key="2">
    <source>
        <dbReference type="ARBA" id="ARBA00011975"/>
    </source>
</evidence>
<dbReference type="OrthoDB" id="641149at2759"/>
<evidence type="ECO:0000256" key="4">
    <source>
        <dbReference type="ARBA" id="ARBA00022679"/>
    </source>
</evidence>
<dbReference type="SUPFAM" id="SSF53335">
    <property type="entry name" value="S-adenosyl-L-methionine-dependent methyltransferases"/>
    <property type="match status" value="2"/>
</dbReference>
<dbReference type="InterPro" id="IPR050390">
    <property type="entry name" value="C5-Methyltransferase"/>
</dbReference>
<comment type="subcellular location">
    <subcellularLocation>
        <location evidence="1">Nucleus</location>
    </subcellularLocation>
</comment>
<reference evidence="11" key="1">
    <citation type="submission" date="2022-02" db="EMBL/GenBank/DDBJ databases">
        <authorList>
            <person name="Henning P.M."/>
            <person name="McCubbin A.G."/>
            <person name="Shore J.S."/>
        </authorList>
    </citation>
    <scope>NUCLEOTIDE SEQUENCE</scope>
    <source>
        <strain evidence="11">F60SS</strain>
        <tissue evidence="11">Leaves</tissue>
    </source>
</reference>
<sequence length="420" mass="47686">MGHKAHIAELADYISANQISKEQQLYESFIEKDSSTLSPPLVRYNDVSKKKRKPPQNESFPMQRIKSTPNIMKGFGVPSEPWNRVERILPWRAVGPPYFYYENVANTPKGVWTTISRFLYDVQPEFVDSISFCASVRKRGYVHNLPICNRFPLLPRPPLTIHGALPSTESWWPIWDPRTHLNCILTCIGSAKLTERIKNALDSCDGEPTPQVKRYVLQECRKWNLIWVGKNRVAPLEPREMEALLGFPEDHTRGINMKERYKALGNSFQVDTVAYHLSVLKERFPRGMNVLSMFSGIGGAEVALYRLGIPLKNVVSIEISATSRSVLRNWWQQTNQRGRLVEVGDIQDVGPEQVAAWLSEFGEFDLVIGGSPCNNLAGGNRVSRNGLEGEESSLFFDYYRILNQFGAVDKNELTNLTSLP</sequence>
<dbReference type="InterPro" id="IPR001525">
    <property type="entry name" value="C5_MeTfrase"/>
</dbReference>
<dbReference type="EC" id="2.1.1.37" evidence="2"/>
<dbReference type="Proteomes" id="UP001141552">
    <property type="component" value="Unassembled WGS sequence"/>
</dbReference>